<reference evidence="1 2" key="1">
    <citation type="submission" date="2016-01" db="EMBL/GenBank/DDBJ databases">
        <title>The draft genome sequence of Aquimarina sp. RZW4-3-2.</title>
        <authorList>
            <person name="Wang Y."/>
        </authorList>
    </citation>
    <scope>NUCLEOTIDE SEQUENCE [LARGE SCALE GENOMIC DNA]</scope>
    <source>
        <strain evidence="1 2">RZW4-3-2</strain>
    </source>
</reference>
<protein>
    <recommendedName>
        <fullName evidence="3">Thioredoxin domain-containing protein</fullName>
    </recommendedName>
</protein>
<dbReference type="OrthoDB" id="9811352at2"/>
<evidence type="ECO:0000313" key="1">
    <source>
        <dbReference type="EMBL" id="KZS39196.1"/>
    </source>
</evidence>
<proteinExistence type="predicted"/>
<dbReference type="EMBL" id="LQRT01000035">
    <property type="protein sequence ID" value="KZS39196.1"/>
    <property type="molecule type" value="Genomic_DNA"/>
</dbReference>
<evidence type="ECO:0008006" key="3">
    <source>
        <dbReference type="Google" id="ProtNLM"/>
    </source>
</evidence>
<sequence>MKKIELEIGNEIQGKFVLKDLNLLLVFQVNCPGCFSYALPYFNKLYNEYKTKNISFLALSTAFEDFDKNTLLHTQNLIKDGTLVGETKKMMTQEGFEKLPYPLDFPMVMDKIEKTVSDPTDVVDKICNINPDYVLWPDFEKKMLQNRVKNYLNSLDNVALTFTLNQLRGTPSFVLFNSNYEILGEWFGHVQHAVIADKINQFLEPKAY</sequence>
<dbReference type="Gene3D" id="3.40.30.10">
    <property type="entry name" value="Glutaredoxin"/>
    <property type="match status" value="1"/>
</dbReference>
<dbReference type="SUPFAM" id="SSF52833">
    <property type="entry name" value="Thioredoxin-like"/>
    <property type="match status" value="1"/>
</dbReference>
<accession>A0A162YKH5</accession>
<dbReference type="Proteomes" id="UP000076715">
    <property type="component" value="Unassembled WGS sequence"/>
</dbReference>
<name>A0A162YKH5_9FLAO</name>
<organism evidence="1 2">
    <name type="scientific">Aquimarina aggregata</name>
    <dbReference type="NCBI Taxonomy" id="1642818"/>
    <lineage>
        <taxon>Bacteria</taxon>
        <taxon>Pseudomonadati</taxon>
        <taxon>Bacteroidota</taxon>
        <taxon>Flavobacteriia</taxon>
        <taxon>Flavobacteriales</taxon>
        <taxon>Flavobacteriaceae</taxon>
        <taxon>Aquimarina</taxon>
    </lineage>
</organism>
<dbReference type="AlphaFoldDB" id="A0A162YKH5"/>
<dbReference type="STRING" id="1642818.AWE51_11620"/>
<gene>
    <name evidence="1" type="ORF">AWE51_11620</name>
</gene>
<dbReference type="RefSeq" id="WP_066317068.1">
    <property type="nucleotide sequence ID" value="NZ_LQRT01000035.1"/>
</dbReference>
<evidence type="ECO:0000313" key="2">
    <source>
        <dbReference type="Proteomes" id="UP000076715"/>
    </source>
</evidence>
<dbReference type="InterPro" id="IPR036249">
    <property type="entry name" value="Thioredoxin-like_sf"/>
</dbReference>
<keyword evidence="2" id="KW-1185">Reference proteome</keyword>
<comment type="caution">
    <text evidence="1">The sequence shown here is derived from an EMBL/GenBank/DDBJ whole genome shotgun (WGS) entry which is preliminary data.</text>
</comment>